<organism evidence="2 3">
    <name type="scientific">Clostridium intestinale DSM 6191</name>
    <dbReference type="NCBI Taxonomy" id="1121320"/>
    <lineage>
        <taxon>Bacteria</taxon>
        <taxon>Bacillati</taxon>
        <taxon>Bacillota</taxon>
        <taxon>Clostridia</taxon>
        <taxon>Eubacteriales</taxon>
        <taxon>Clostridiaceae</taxon>
        <taxon>Clostridium</taxon>
    </lineage>
</organism>
<evidence type="ECO:0000313" key="3">
    <source>
        <dbReference type="Proteomes" id="UP000184241"/>
    </source>
</evidence>
<dbReference type="Pfam" id="PF01476">
    <property type="entry name" value="LysM"/>
    <property type="match status" value="1"/>
</dbReference>
<evidence type="ECO:0000259" key="1">
    <source>
        <dbReference type="PROSITE" id="PS51782"/>
    </source>
</evidence>
<name>A0A1M6DBT8_9CLOT</name>
<dbReference type="PANTHER" id="PTHR33734">
    <property type="entry name" value="LYSM DOMAIN-CONTAINING GPI-ANCHORED PROTEIN 2"/>
    <property type="match status" value="1"/>
</dbReference>
<dbReference type="PANTHER" id="PTHR33734:SF22">
    <property type="entry name" value="MEMBRANE-BOUND LYTIC MUREIN TRANSGLYCOSYLASE D"/>
    <property type="match status" value="1"/>
</dbReference>
<gene>
    <name evidence="2" type="ORF">SAMN02745941_04211</name>
</gene>
<dbReference type="Gene3D" id="3.10.350.10">
    <property type="entry name" value="LysM domain"/>
    <property type="match status" value="1"/>
</dbReference>
<dbReference type="CDD" id="cd00118">
    <property type="entry name" value="LysM"/>
    <property type="match status" value="1"/>
</dbReference>
<dbReference type="InterPro" id="IPR024300">
    <property type="entry name" value="SipL_SPOCS_dom"/>
</dbReference>
<dbReference type="InterPro" id="IPR036779">
    <property type="entry name" value="LysM_dom_sf"/>
</dbReference>
<proteinExistence type="predicted"/>
<dbReference type="AlphaFoldDB" id="A0A1M6DBT8"/>
<dbReference type="RefSeq" id="WP_073022529.1">
    <property type="nucleotide sequence ID" value="NZ_FQXU01000018.1"/>
</dbReference>
<dbReference type="GO" id="GO:0008932">
    <property type="term" value="F:lytic endotransglycosylase activity"/>
    <property type="evidence" value="ECO:0007669"/>
    <property type="project" value="TreeGrafter"/>
</dbReference>
<protein>
    <submittedName>
        <fullName evidence="2">LysM repeat-containing protein</fullName>
    </submittedName>
</protein>
<dbReference type="InterPro" id="IPR018392">
    <property type="entry name" value="LysM"/>
</dbReference>
<dbReference type="PROSITE" id="PS51782">
    <property type="entry name" value="LYSM"/>
    <property type="match status" value="1"/>
</dbReference>
<dbReference type="SMART" id="SM00257">
    <property type="entry name" value="LysM"/>
    <property type="match status" value="1"/>
</dbReference>
<sequence>MSQIDVIRESVEYEQLLREDTNELPLRGEFLIPDTHPDVQEIISVDAKTIINSKESMGDRISIDGTIEYLVLYLAREEDGVVVNSVSYSDRFNSYIEALDSEHRVSCEANCIIEHIEGKIINERKVAIEGNLMIKSQCYKNSHLDFLKDVTGLKDVQILKSKETIDKISAKKELEISGKGTLVVGMDKPQIGKILKASINLHKKDVKLYEDRVGTSCFCKVDILYRAADGRELVTLEDDIYINREEEVIGVTSDMIAYADFNMVSNDVQIREDDLGETRNVDFNVLTRVDLKVVQKEEVDFIKDAYSPSTKIELSTDEAKIGIVQGQEMGEVIVKDNITLTEDMPEPVSIISTKGNVLITNNEVTDGKILIEGIVKAEVIYKTDSMDKEVIKIKGEIPFKTSLDIANALKEMKGIVSAFIENIQASIEGATIAIKATVSTVGKVIYNASKKWVSALEMVEDELQKKVASIIIYVIQAGDTLWSLAKKYSTTVMDLVKLNDLDEKETLKPGCKLLIPGRAVI</sequence>
<reference evidence="2 3" key="1">
    <citation type="submission" date="2016-11" db="EMBL/GenBank/DDBJ databases">
        <authorList>
            <person name="Jaros S."/>
            <person name="Januszkiewicz K."/>
            <person name="Wedrychowicz H."/>
        </authorList>
    </citation>
    <scope>NUCLEOTIDE SEQUENCE [LARGE SCALE GENOMIC DNA]</scope>
    <source>
        <strain evidence="2 3">DSM 6191</strain>
    </source>
</reference>
<dbReference type="Proteomes" id="UP000184241">
    <property type="component" value="Unassembled WGS sequence"/>
</dbReference>
<dbReference type="EMBL" id="FQXU01000018">
    <property type="protein sequence ID" value="SHI70649.1"/>
    <property type="molecule type" value="Genomic_DNA"/>
</dbReference>
<dbReference type="Pfam" id="PF12673">
    <property type="entry name" value="SipL"/>
    <property type="match status" value="3"/>
</dbReference>
<dbReference type="SUPFAM" id="SSF54106">
    <property type="entry name" value="LysM domain"/>
    <property type="match status" value="1"/>
</dbReference>
<accession>A0A1M6DBT8</accession>
<feature type="domain" description="LysM" evidence="1">
    <location>
        <begin position="471"/>
        <end position="515"/>
    </location>
</feature>
<evidence type="ECO:0000313" key="2">
    <source>
        <dbReference type="EMBL" id="SHI70649.1"/>
    </source>
</evidence>